<protein>
    <submittedName>
        <fullName evidence="2">Fimbrial outer membrane usher protein</fullName>
    </submittedName>
</protein>
<dbReference type="EMBL" id="UGEX01000001">
    <property type="protein sequence ID" value="STL75359.1"/>
    <property type="molecule type" value="Genomic_DNA"/>
</dbReference>
<dbReference type="Pfam" id="PF13953">
    <property type="entry name" value="PapC_C"/>
    <property type="match status" value="1"/>
</dbReference>
<dbReference type="GO" id="GO:0009297">
    <property type="term" value="P:pilus assembly"/>
    <property type="evidence" value="ECO:0007669"/>
    <property type="project" value="InterPro"/>
</dbReference>
<dbReference type="InterPro" id="IPR000015">
    <property type="entry name" value="Fimb_usher"/>
</dbReference>
<proteinExistence type="predicted"/>
<feature type="domain" description="PapC-like C-terminal" evidence="1">
    <location>
        <begin position="22"/>
        <end position="88"/>
    </location>
</feature>
<accession>A0A377BU54</accession>
<gene>
    <name evidence="2" type="primary">lpfC_3</name>
    <name evidence="2" type="ORF">NCTC10429_00474</name>
</gene>
<evidence type="ECO:0000259" key="1">
    <source>
        <dbReference type="Pfam" id="PF13953"/>
    </source>
</evidence>
<reference evidence="2 3" key="1">
    <citation type="submission" date="2018-06" db="EMBL/GenBank/DDBJ databases">
        <authorList>
            <consortium name="Pathogen Informatics"/>
            <person name="Doyle S."/>
        </authorList>
    </citation>
    <scope>NUCLEOTIDE SEQUENCE [LARGE SCALE GENOMIC DNA]</scope>
    <source>
        <strain evidence="2 3">NCTC10429</strain>
    </source>
</reference>
<dbReference type="PANTHER" id="PTHR30451">
    <property type="entry name" value="OUTER MEMBRANE USHER PROTEIN"/>
    <property type="match status" value="1"/>
</dbReference>
<dbReference type="GO" id="GO:0015473">
    <property type="term" value="F:fimbrial usher porin activity"/>
    <property type="evidence" value="ECO:0007669"/>
    <property type="project" value="InterPro"/>
</dbReference>
<dbReference type="Gene3D" id="2.60.40.2070">
    <property type="match status" value="1"/>
</dbReference>
<dbReference type="InterPro" id="IPR043142">
    <property type="entry name" value="PapC-like_C_sf"/>
</dbReference>
<dbReference type="GO" id="GO:0009279">
    <property type="term" value="C:cell outer membrane"/>
    <property type="evidence" value="ECO:0007669"/>
    <property type="project" value="TreeGrafter"/>
</dbReference>
<dbReference type="Proteomes" id="UP000254088">
    <property type="component" value="Unassembled WGS sequence"/>
</dbReference>
<evidence type="ECO:0000313" key="2">
    <source>
        <dbReference type="EMBL" id="STL75359.1"/>
    </source>
</evidence>
<sequence length="104" mass="11013">MVPTRGAVVKAEFVTHVGYRVLFRVLNANGKLVPFGAIAAIQDASLADSGIVGDRGELYLSGLPEKGQVTLSWGENASTKCIFNYSLSTPESESGLIEQGVTCH</sequence>
<evidence type="ECO:0000313" key="3">
    <source>
        <dbReference type="Proteomes" id="UP000254088"/>
    </source>
</evidence>
<dbReference type="InterPro" id="IPR025949">
    <property type="entry name" value="PapC-like_C"/>
</dbReference>
<organism evidence="2 3">
    <name type="scientific">Escherichia coli</name>
    <dbReference type="NCBI Taxonomy" id="562"/>
    <lineage>
        <taxon>Bacteria</taxon>
        <taxon>Pseudomonadati</taxon>
        <taxon>Pseudomonadota</taxon>
        <taxon>Gammaproteobacteria</taxon>
        <taxon>Enterobacterales</taxon>
        <taxon>Enterobacteriaceae</taxon>
        <taxon>Escherichia</taxon>
    </lineage>
</organism>
<name>A0A377BU54_ECOLX</name>
<dbReference type="AlphaFoldDB" id="A0A377BU54"/>
<dbReference type="PANTHER" id="PTHR30451:SF21">
    <property type="entry name" value="FIMBRIAL USHER DOMAIN-CONTAINING PROTEIN YDET-RELATED"/>
    <property type="match status" value="1"/>
</dbReference>